<comment type="caution">
    <text evidence="1">The sequence shown here is derived from an EMBL/GenBank/DDBJ whole genome shotgun (WGS) entry which is preliminary data.</text>
</comment>
<sequence>MDEPSVSTFFKTALMDPFTQSALLLSPAAGSLSQQNRATFSNH</sequence>
<dbReference type="AlphaFoldDB" id="A0A0C2RCC1"/>
<keyword evidence="2" id="KW-1185">Reference proteome</keyword>
<gene>
    <name evidence="1" type="ORF">KR50_21020</name>
</gene>
<proteinExistence type="predicted"/>
<reference evidence="1 2" key="1">
    <citation type="submission" date="2015-01" db="EMBL/GenBank/DDBJ databases">
        <title>Jeotgalibacillus campisalis genome sequencing.</title>
        <authorList>
            <person name="Goh K.M."/>
            <person name="Chan K.-G."/>
            <person name="Yaakop A.S."/>
            <person name="Ee R."/>
            <person name="Gan H.M."/>
            <person name="Chan C.S."/>
        </authorList>
    </citation>
    <scope>NUCLEOTIDE SEQUENCE [LARGE SCALE GENOMIC DNA]</scope>
    <source>
        <strain evidence="1 2">SF-57</strain>
    </source>
</reference>
<dbReference type="Proteomes" id="UP000031972">
    <property type="component" value="Unassembled WGS sequence"/>
</dbReference>
<dbReference type="PATRIC" id="fig|220754.4.peg.2120"/>
<accession>A0A0C2RCC1</accession>
<protein>
    <submittedName>
        <fullName evidence="1">Uncharacterized protein</fullName>
    </submittedName>
</protein>
<evidence type="ECO:0000313" key="1">
    <source>
        <dbReference type="EMBL" id="KIL47935.1"/>
    </source>
</evidence>
<organism evidence="1 2">
    <name type="scientific">Jeotgalibacillus campisalis</name>
    <dbReference type="NCBI Taxonomy" id="220754"/>
    <lineage>
        <taxon>Bacteria</taxon>
        <taxon>Bacillati</taxon>
        <taxon>Bacillota</taxon>
        <taxon>Bacilli</taxon>
        <taxon>Bacillales</taxon>
        <taxon>Caryophanaceae</taxon>
        <taxon>Jeotgalibacillus</taxon>
    </lineage>
</organism>
<name>A0A0C2RCC1_9BACL</name>
<evidence type="ECO:0000313" key="2">
    <source>
        <dbReference type="Proteomes" id="UP000031972"/>
    </source>
</evidence>
<dbReference type="EMBL" id="JXRR01000014">
    <property type="protein sequence ID" value="KIL47935.1"/>
    <property type="molecule type" value="Genomic_DNA"/>
</dbReference>